<protein>
    <recommendedName>
        <fullName evidence="6">Ribosomal RNA large subunit methyltransferase F</fullName>
        <ecNumber evidence="6">2.1.1.181</ecNumber>
    </recommendedName>
    <alternativeName>
        <fullName evidence="6">23S rRNA mA1618 methyltransferase</fullName>
    </alternativeName>
    <alternativeName>
        <fullName evidence="6">rRNA adenine N-6-methyltransferase</fullName>
    </alternativeName>
</protein>
<dbReference type="HAMAP" id="MF_01848">
    <property type="entry name" value="23SrRNA_methyltr_F"/>
    <property type="match status" value="1"/>
</dbReference>
<comment type="function">
    <text evidence="6">Specifically methylates the adenine in position 1618 of 23S rRNA.</text>
</comment>
<comment type="similarity">
    <text evidence="6">Belongs to the methyltransferase superfamily. METTL16/RlmF family.</text>
</comment>
<keyword evidence="3 6" id="KW-0489">Methyltransferase</keyword>
<dbReference type="Pfam" id="PF05971">
    <property type="entry name" value="Methyltransf_10"/>
    <property type="match status" value="1"/>
</dbReference>
<dbReference type="Gene3D" id="3.40.50.150">
    <property type="entry name" value="Vaccinia Virus protein VP39"/>
    <property type="match status" value="1"/>
</dbReference>
<feature type="region of interest" description="Disordered" evidence="7">
    <location>
        <begin position="1"/>
        <end position="29"/>
    </location>
</feature>
<dbReference type="PIRSF" id="PIRSF029038">
    <property type="entry name" value="Mtase_YbiN_prd"/>
    <property type="match status" value="1"/>
</dbReference>
<dbReference type="EMBL" id="AP025295">
    <property type="protein sequence ID" value="BDD01734.1"/>
    <property type="molecule type" value="Genomic_DNA"/>
</dbReference>
<dbReference type="Proteomes" id="UP001354989">
    <property type="component" value="Plasmid pPP3"/>
</dbReference>
<comment type="catalytic activity">
    <reaction evidence="6">
        <text>adenosine(1618) in 23S rRNA + S-adenosyl-L-methionine = N(6)-methyladenosine(1618) in 23S rRNA + S-adenosyl-L-homocysteine + H(+)</text>
        <dbReference type="Rhea" id="RHEA:16497"/>
        <dbReference type="Rhea" id="RHEA-COMP:10229"/>
        <dbReference type="Rhea" id="RHEA-COMP:10231"/>
        <dbReference type="ChEBI" id="CHEBI:15378"/>
        <dbReference type="ChEBI" id="CHEBI:57856"/>
        <dbReference type="ChEBI" id="CHEBI:59789"/>
        <dbReference type="ChEBI" id="CHEBI:74411"/>
        <dbReference type="ChEBI" id="CHEBI:74449"/>
        <dbReference type="EC" id="2.1.1.181"/>
    </reaction>
</comment>
<dbReference type="EC" id="2.1.1.181" evidence="6"/>
<keyword evidence="1 6" id="KW-0963">Cytoplasm</keyword>
<keyword evidence="2 6" id="KW-0698">rRNA processing</keyword>
<dbReference type="PANTHER" id="PTHR13393">
    <property type="entry name" value="SAM-DEPENDENT METHYLTRANSFERASE"/>
    <property type="match status" value="1"/>
</dbReference>
<sequence>MMQNKKKSKNGVVELPPHHPSNPHKDGYDFDLLEEKDPSLSKYVITKQNGLKTINFSDDLSVRALNSALIKAHYEISDWNIPRNNLVPPVPGRADYVLYLADLLSECNEGVIPTDKVKGVDIGTGASLIYPIIGRKLFQWSFVASEQSQASIQHGLSILKANDLGPSAIKLVHQKAIKQYFKGVIREGECYDFTMCNPPFYSSEAEAEKANIQKWQKLHRDKPVLPKRNFSGQDAELWVPGGELLFVKFMIKESLNHKDQVLWFSALVSQKDHIFDLKKQLKKVGVADFREIKMMQGQKRTRFLAWTFQDEQARKDWAAKNWK</sequence>
<dbReference type="NCBIfam" id="NF008725">
    <property type="entry name" value="PRK11727.1"/>
    <property type="match status" value="1"/>
</dbReference>
<evidence type="ECO:0000313" key="8">
    <source>
        <dbReference type="EMBL" id="BDD01734.1"/>
    </source>
</evidence>
<dbReference type="InterPro" id="IPR029063">
    <property type="entry name" value="SAM-dependent_MTases_sf"/>
</dbReference>
<keyword evidence="8" id="KW-0614">Plasmid</keyword>
<dbReference type="GO" id="GO:0008168">
    <property type="term" value="F:methyltransferase activity"/>
    <property type="evidence" value="ECO:0007669"/>
    <property type="project" value="UniProtKB-KW"/>
</dbReference>
<keyword evidence="4 6" id="KW-0808">Transferase</keyword>
<evidence type="ECO:0000313" key="9">
    <source>
        <dbReference type="Proteomes" id="UP001354989"/>
    </source>
</evidence>
<dbReference type="PANTHER" id="PTHR13393:SF0">
    <property type="entry name" value="RNA N6-ADENOSINE-METHYLTRANSFERASE METTL16"/>
    <property type="match status" value="1"/>
</dbReference>
<dbReference type="InterPro" id="IPR016909">
    <property type="entry name" value="rRNA_lsu_MeTfrase_F"/>
</dbReference>
<geneLocation type="plasmid" evidence="8 9">
    <name>pPP3</name>
</geneLocation>
<keyword evidence="5 6" id="KW-0949">S-adenosyl-L-methionine</keyword>
<dbReference type="GO" id="GO:0032259">
    <property type="term" value="P:methylation"/>
    <property type="evidence" value="ECO:0007669"/>
    <property type="project" value="UniProtKB-KW"/>
</dbReference>
<gene>
    <name evidence="6 8" type="primary">rlmF</name>
    <name evidence="8" type="ORF">PEPS_40140</name>
</gene>
<evidence type="ECO:0000256" key="1">
    <source>
        <dbReference type="ARBA" id="ARBA00022490"/>
    </source>
</evidence>
<evidence type="ECO:0000256" key="3">
    <source>
        <dbReference type="ARBA" id="ARBA00022603"/>
    </source>
</evidence>
<organism evidence="8 9">
    <name type="scientific">Persicobacter psychrovividus</name>
    <dbReference type="NCBI Taxonomy" id="387638"/>
    <lineage>
        <taxon>Bacteria</taxon>
        <taxon>Pseudomonadati</taxon>
        <taxon>Bacteroidota</taxon>
        <taxon>Cytophagia</taxon>
        <taxon>Cytophagales</taxon>
        <taxon>Persicobacteraceae</taxon>
        <taxon>Persicobacter</taxon>
    </lineage>
</organism>
<dbReference type="RefSeq" id="WP_338398906.1">
    <property type="nucleotide sequence ID" value="NZ_AP025295.1"/>
</dbReference>
<evidence type="ECO:0000256" key="6">
    <source>
        <dbReference type="HAMAP-Rule" id="MF_01848"/>
    </source>
</evidence>
<dbReference type="SUPFAM" id="SSF53335">
    <property type="entry name" value="S-adenosyl-L-methionine-dependent methyltransferases"/>
    <property type="match status" value="1"/>
</dbReference>
<evidence type="ECO:0000256" key="4">
    <source>
        <dbReference type="ARBA" id="ARBA00022679"/>
    </source>
</evidence>
<reference evidence="8 9" key="1">
    <citation type="submission" date="2021-12" db="EMBL/GenBank/DDBJ databases">
        <title>Genome sequencing of bacteria with rrn-lacking chromosome and rrn-plasmid.</title>
        <authorList>
            <person name="Anda M."/>
            <person name="Iwasaki W."/>
        </authorList>
    </citation>
    <scope>NUCLEOTIDE SEQUENCE [LARGE SCALE GENOMIC DNA]</scope>
    <source>
        <strain evidence="8 9">NBRC 101262</strain>
        <plasmid evidence="8 9">pPP3</plasmid>
    </source>
</reference>
<evidence type="ECO:0000256" key="2">
    <source>
        <dbReference type="ARBA" id="ARBA00022552"/>
    </source>
</evidence>
<keyword evidence="9" id="KW-1185">Reference proteome</keyword>
<name>A0ABN6LFW1_9BACT</name>
<dbReference type="InterPro" id="IPR010286">
    <property type="entry name" value="METTL16/RlmF"/>
</dbReference>
<evidence type="ECO:0000256" key="5">
    <source>
        <dbReference type="ARBA" id="ARBA00022691"/>
    </source>
</evidence>
<accession>A0ABN6LFW1</accession>
<evidence type="ECO:0000256" key="7">
    <source>
        <dbReference type="SAM" id="MobiDB-lite"/>
    </source>
</evidence>
<comment type="subcellular location">
    <subcellularLocation>
        <location evidence="6">Cytoplasm</location>
    </subcellularLocation>
</comment>
<proteinExistence type="inferred from homology"/>